<gene>
    <name evidence="3" type="ORF">GCM10011494_08070</name>
</gene>
<dbReference type="InterPro" id="IPR025433">
    <property type="entry name" value="DUF4168"/>
</dbReference>
<dbReference type="AlphaFoldDB" id="A0A916X3D3"/>
<protein>
    <recommendedName>
        <fullName evidence="2">DUF4168 domain-containing protein</fullName>
    </recommendedName>
</protein>
<reference evidence="3" key="2">
    <citation type="submission" date="2020-09" db="EMBL/GenBank/DDBJ databases">
        <authorList>
            <person name="Sun Q."/>
            <person name="Zhou Y."/>
        </authorList>
    </citation>
    <scope>NUCLEOTIDE SEQUENCE</scope>
    <source>
        <strain evidence="3">CGMCC 1.15095</strain>
    </source>
</reference>
<accession>A0A916X3D3</accession>
<sequence length="65" mass="6756">MAIQQIEKDPTASAEDKQPKMAAAVQASGLTPQKFNEIAAASQSDAALMQRIQMAAGKIQGANSP</sequence>
<proteinExistence type="predicted"/>
<keyword evidence="4" id="KW-1185">Reference proteome</keyword>
<organism evidence="3 4">
    <name type="scientific">Novosphingobium endophyticum</name>
    <dbReference type="NCBI Taxonomy" id="1955250"/>
    <lineage>
        <taxon>Bacteria</taxon>
        <taxon>Pseudomonadati</taxon>
        <taxon>Pseudomonadota</taxon>
        <taxon>Alphaproteobacteria</taxon>
        <taxon>Sphingomonadales</taxon>
        <taxon>Sphingomonadaceae</taxon>
        <taxon>Novosphingobium</taxon>
    </lineage>
</organism>
<evidence type="ECO:0000259" key="2">
    <source>
        <dbReference type="Pfam" id="PF13767"/>
    </source>
</evidence>
<dbReference type="EMBL" id="BMHK01000004">
    <property type="protein sequence ID" value="GGB92078.1"/>
    <property type="molecule type" value="Genomic_DNA"/>
</dbReference>
<reference evidence="3" key="1">
    <citation type="journal article" date="2014" name="Int. J. Syst. Evol. Microbiol.">
        <title>Complete genome sequence of Corynebacterium casei LMG S-19264T (=DSM 44701T), isolated from a smear-ripened cheese.</title>
        <authorList>
            <consortium name="US DOE Joint Genome Institute (JGI-PGF)"/>
            <person name="Walter F."/>
            <person name="Albersmeier A."/>
            <person name="Kalinowski J."/>
            <person name="Ruckert C."/>
        </authorList>
    </citation>
    <scope>NUCLEOTIDE SEQUENCE</scope>
    <source>
        <strain evidence="3">CGMCC 1.15095</strain>
    </source>
</reference>
<feature type="compositionally biased region" description="Basic and acidic residues" evidence="1">
    <location>
        <begin position="1"/>
        <end position="19"/>
    </location>
</feature>
<comment type="caution">
    <text evidence="3">The sequence shown here is derived from an EMBL/GenBank/DDBJ whole genome shotgun (WGS) entry which is preliminary data.</text>
</comment>
<evidence type="ECO:0000256" key="1">
    <source>
        <dbReference type="SAM" id="MobiDB-lite"/>
    </source>
</evidence>
<evidence type="ECO:0000313" key="4">
    <source>
        <dbReference type="Proteomes" id="UP000608154"/>
    </source>
</evidence>
<evidence type="ECO:0000313" key="3">
    <source>
        <dbReference type="EMBL" id="GGB92078.1"/>
    </source>
</evidence>
<name>A0A916X3D3_9SPHN</name>
<dbReference type="Proteomes" id="UP000608154">
    <property type="component" value="Unassembled WGS sequence"/>
</dbReference>
<feature type="region of interest" description="Disordered" evidence="1">
    <location>
        <begin position="1"/>
        <end position="26"/>
    </location>
</feature>
<dbReference type="Pfam" id="PF13767">
    <property type="entry name" value="DUF4168"/>
    <property type="match status" value="1"/>
</dbReference>
<feature type="domain" description="DUF4168" evidence="2">
    <location>
        <begin position="3"/>
        <end position="52"/>
    </location>
</feature>